<reference evidence="2" key="1">
    <citation type="submission" date="2011-06" db="EMBL/GenBank/DDBJ databases">
        <authorList>
            <consortium name="US DOE Joint Genome Institute (JGI-PGF)"/>
            <person name="Lucas S."/>
            <person name="Han J."/>
            <person name="Lapidus A."/>
            <person name="Cheng J.-F."/>
            <person name="Goodwin L."/>
            <person name="Pitluck S."/>
            <person name="Peters L."/>
            <person name="Land M.L."/>
            <person name="Hauser L."/>
            <person name="Vogl K."/>
            <person name="Liu Z."/>
            <person name="Overmann J."/>
            <person name="Frigaard N.-U."/>
            <person name="Bryant D.A."/>
            <person name="Woyke T.J."/>
        </authorList>
    </citation>
    <scope>NUCLEOTIDE SEQUENCE [LARGE SCALE GENOMIC DNA]</scope>
    <source>
        <strain evidence="2">970</strain>
    </source>
</reference>
<reference evidence="1 2" key="2">
    <citation type="submission" date="2011-11" db="EMBL/GenBank/DDBJ databases">
        <authorList>
            <consortium name="US DOE Joint Genome Institute"/>
            <person name="Lucas S."/>
            <person name="Han J."/>
            <person name="Lapidus A."/>
            <person name="Cheng J.-F."/>
            <person name="Goodwin L."/>
            <person name="Pitluck S."/>
            <person name="Peters L."/>
            <person name="Ovchinnikova G."/>
            <person name="Zhang X."/>
            <person name="Detter J.C."/>
            <person name="Han C."/>
            <person name="Tapia R."/>
            <person name="Land M."/>
            <person name="Hauser L."/>
            <person name="Kyrpides N."/>
            <person name="Ivanova N."/>
            <person name="Pagani I."/>
            <person name="Vogl K."/>
            <person name="Liu Z."/>
            <person name="Overmann J."/>
            <person name="Frigaard N.-U."/>
            <person name="Bryant D."/>
            <person name="Woyke T."/>
        </authorList>
    </citation>
    <scope>NUCLEOTIDE SEQUENCE [LARGE SCALE GENOMIC DNA]</scope>
    <source>
        <strain evidence="1 2">970</strain>
    </source>
</reference>
<organism evidence="1 2">
    <name type="scientific">Thiorhodovibrio frisius</name>
    <dbReference type="NCBI Taxonomy" id="631362"/>
    <lineage>
        <taxon>Bacteria</taxon>
        <taxon>Pseudomonadati</taxon>
        <taxon>Pseudomonadota</taxon>
        <taxon>Gammaproteobacteria</taxon>
        <taxon>Chromatiales</taxon>
        <taxon>Chromatiaceae</taxon>
        <taxon>Thiorhodovibrio</taxon>
    </lineage>
</organism>
<gene>
    <name evidence="1" type="ORF">Thi970DRAFT_01743</name>
</gene>
<evidence type="ECO:0000313" key="1">
    <source>
        <dbReference type="EMBL" id="EIC21531.1"/>
    </source>
</evidence>
<keyword evidence="2" id="KW-1185">Reference proteome</keyword>
<name>H8Z206_9GAMM</name>
<accession>H8Z206</accession>
<dbReference type="AlphaFoldDB" id="H8Z206"/>
<dbReference type="HOGENOM" id="CLU_3278022_0_0_6"/>
<dbReference type="EMBL" id="JH603169">
    <property type="protein sequence ID" value="EIC21531.1"/>
    <property type="molecule type" value="Genomic_DNA"/>
</dbReference>
<evidence type="ECO:0000313" key="2">
    <source>
        <dbReference type="Proteomes" id="UP000002964"/>
    </source>
</evidence>
<proteinExistence type="predicted"/>
<protein>
    <submittedName>
        <fullName evidence="1">Uncharacterized protein</fullName>
    </submittedName>
</protein>
<dbReference type="Proteomes" id="UP000002964">
    <property type="component" value="Unassembled WGS sequence"/>
</dbReference>
<sequence>MCISMESIINASLGARNAVEATKDIKHLQVPADDGGGGNAR</sequence>